<evidence type="ECO:0008006" key="3">
    <source>
        <dbReference type="Google" id="ProtNLM"/>
    </source>
</evidence>
<sequence length="201" mass="23829">MEQITLDLFSFEELSNKAQQVAIEAVRNSEYYLSHEWYDSTKDDFHQILNIIGFYDVKSQFSGFNSQGDGASFSANYRYQTECLTNVKIHAPQDNELHDIVSGIVKIMRRYFYRLECEIYTQGYYCHSNTMNFNWSYNDRYDCNVSDEDESILNQLFRDLADWYYEKLNKEYDYLMSDEGITGHIVANECKYTVDGKEFLL</sequence>
<accession>A0A386KK55</accession>
<keyword evidence="2" id="KW-1185">Reference proteome</keyword>
<gene>
    <name evidence="1" type="ORF">Aci022_145</name>
</gene>
<protein>
    <recommendedName>
        <fullName evidence="3">Antitoxin of toxin-antitoxin stability system</fullName>
    </recommendedName>
</protein>
<organism evidence="1 2">
    <name type="scientific">Acinetobacter phage vB_AbaM_B09_Aci02-2</name>
    <dbReference type="NCBI Taxonomy" id="2315467"/>
    <lineage>
        <taxon>Viruses</taxon>
        <taxon>Duplodnaviria</taxon>
        <taxon>Heunggongvirae</taxon>
        <taxon>Uroviricota</taxon>
        <taxon>Caudoviricetes</taxon>
        <taxon>Saclayvirus</taxon>
        <taxon>Saclayvirus Aci022</taxon>
    </lineage>
</organism>
<reference evidence="1 2" key="1">
    <citation type="submission" date="2018-08" db="EMBL/GenBank/DDBJ databases">
        <title>Complete genome sequence of five Acinetobacter baumannii phages from Abidjan, Cote d'Ivoire.</title>
        <authorList>
            <person name="Essoh C."/>
            <person name="Vernadet J.-P."/>
            <person name="Vergnaud G."/>
            <person name="Resch G."/>
            <person name="Pourcel C."/>
        </authorList>
    </citation>
    <scope>NUCLEOTIDE SEQUENCE [LARGE SCALE GENOMIC DNA]</scope>
</reference>
<proteinExistence type="predicted"/>
<dbReference type="EMBL" id="MH800199">
    <property type="protein sequence ID" value="AYD85730.1"/>
    <property type="molecule type" value="Genomic_DNA"/>
</dbReference>
<dbReference type="Proteomes" id="UP000280659">
    <property type="component" value="Segment"/>
</dbReference>
<evidence type="ECO:0000313" key="1">
    <source>
        <dbReference type="EMBL" id="AYD85730.1"/>
    </source>
</evidence>
<name>A0A386KK55_9CAUD</name>
<evidence type="ECO:0000313" key="2">
    <source>
        <dbReference type="Proteomes" id="UP000280659"/>
    </source>
</evidence>